<evidence type="ECO:0000256" key="4">
    <source>
        <dbReference type="ARBA" id="ARBA00023008"/>
    </source>
</evidence>
<sequence>MHSSFLNFVILSVVAGAYAAIGPTAELYIGNADVAPDGFTRAGVLAGSDASSLAFPGPVITGNKGDTFSINVVDALSDTTMLTSTSIVAWADGPVGVTQCPISPGNSFLYEFSSGDQAGTFWYHSHDSTQYCDGLRGVMVVYDPEDPYLSSYDVDDESTIITLSDW</sequence>
<name>A0A9W8JRU3_9AGAR</name>
<feature type="domain" description="Plastocyanin-like" evidence="7">
    <location>
        <begin position="54"/>
        <end position="145"/>
    </location>
</feature>
<dbReference type="InterPro" id="IPR008972">
    <property type="entry name" value="Cupredoxin"/>
</dbReference>
<keyword evidence="6" id="KW-0732">Signal</keyword>
<keyword evidence="5" id="KW-0325">Glycoprotein</keyword>
<dbReference type="InterPro" id="IPR033138">
    <property type="entry name" value="Cu_oxidase_CS"/>
</dbReference>
<feature type="chain" id="PRO_5040995237" description="Plastocyanin-like domain-containing protein" evidence="6">
    <location>
        <begin position="20"/>
        <end position="166"/>
    </location>
</feature>
<dbReference type="Proteomes" id="UP001148786">
    <property type="component" value="Unassembled WGS sequence"/>
</dbReference>
<organism evidence="8 9">
    <name type="scientific">Agrocybe chaxingu</name>
    <dbReference type="NCBI Taxonomy" id="84603"/>
    <lineage>
        <taxon>Eukaryota</taxon>
        <taxon>Fungi</taxon>
        <taxon>Dikarya</taxon>
        <taxon>Basidiomycota</taxon>
        <taxon>Agaricomycotina</taxon>
        <taxon>Agaricomycetes</taxon>
        <taxon>Agaricomycetidae</taxon>
        <taxon>Agaricales</taxon>
        <taxon>Agaricineae</taxon>
        <taxon>Strophariaceae</taxon>
        <taxon>Agrocybe</taxon>
    </lineage>
</organism>
<keyword evidence="9" id="KW-1185">Reference proteome</keyword>
<dbReference type="InterPro" id="IPR011707">
    <property type="entry name" value="Cu-oxidase-like_N"/>
</dbReference>
<evidence type="ECO:0000256" key="6">
    <source>
        <dbReference type="SAM" id="SignalP"/>
    </source>
</evidence>
<dbReference type="Gene3D" id="2.60.40.420">
    <property type="entry name" value="Cupredoxins - blue copper proteins"/>
    <property type="match status" value="1"/>
</dbReference>
<evidence type="ECO:0000256" key="2">
    <source>
        <dbReference type="ARBA" id="ARBA00022723"/>
    </source>
</evidence>
<keyword evidence="2" id="KW-0479">Metal-binding</keyword>
<accession>A0A9W8JRU3</accession>
<evidence type="ECO:0000256" key="1">
    <source>
        <dbReference type="ARBA" id="ARBA00010609"/>
    </source>
</evidence>
<protein>
    <recommendedName>
        <fullName evidence="7">Plastocyanin-like domain-containing protein</fullName>
    </recommendedName>
</protein>
<keyword evidence="3" id="KW-0560">Oxidoreductase</keyword>
<gene>
    <name evidence="8" type="ORF">NLJ89_g9750</name>
</gene>
<feature type="signal peptide" evidence="6">
    <location>
        <begin position="1"/>
        <end position="19"/>
    </location>
</feature>
<dbReference type="AlphaFoldDB" id="A0A9W8JRU3"/>
<comment type="caution">
    <text evidence="8">The sequence shown here is derived from an EMBL/GenBank/DDBJ whole genome shotgun (WGS) entry which is preliminary data.</text>
</comment>
<evidence type="ECO:0000313" key="8">
    <source>
        <dbReference type="EMBL" id="KAJ3500534.1"/>
    </source>
</evidence>
<dbReference type="GO" id="GO:0016491">
    <property type="term" value="F:oxidoreductase activity"/>
    <property type="evidence" value="ECO:0007669"/>
    <property type="project" value="UniProtKB-KW"/>
</dbReference>
<dbReference type="PANTHER" id="PTHR11709:SF511">
    <property type="entry name" value="LACCASE"/>
    <property type="match status" value="1"/>
</dbReference>
<dbReference type="InterPro" id="IPR045087">
    <property type="entry name" value="Cu-oxidase_fam"/>
</dbReference>
<proteinExistence type="inferred from homology"/>
<dbReference type="GO" id="GO:0005507">
    <property type="term" value="F:copper ion binding"/>
    <property type="evidence" value="ECO:0007669"/>
    <property type="project" value="InterPro"/>
</dbReference>
<dbReference type="Pfam" id="PF07732">
    <property type="entry name" value="Cu-oxidase_3"/>
    <property type="match status" value="1"/>
</dbReference>
<dbReference type="PANTHER" id="PTHR11709">
    <property type="entry name" value="MULTI-COPPER OXIDASE"/>
    <property type="match status" value="1"/>
</dbReference>
<evidence type="ECO:0000259" key="7">
    <source>
        <dbReference type="Pfam" id="PF07732"/>
    </source>
</evidence>
<keyword evidence="4" id="KW-0186">Copper</keyword>
<evidence type="ECO:0000256" key="5">
    <source>
        <dbReference type="ARBA" id="ARBA00023180"/>
    </source>
</evidence>
<evidence type="ECO:0000313" key="9">
    <source>
        <dbReference type="Proteomes" id="UP001148786"/>
    </source>
</evidence>
<dbReference type="EMBL" id="JANKHO010001587">
    <property type="protein sequence ID" value="KAJ3500534.1"/>
    <property type="molecule type" value="Genomic_DNA"/>
</dbReference>
<dbReference type="OrthoDB" id="2121828at2759"/>
<dbReference type="PROSITE" id="PS00079">
    <property type="entry name" value="MULTICOPPER_OXIDASE1"/>
    <property type="match status" value="1"/>
</dbReference>
<dbReference type="SUPFAM" id="SSF49503">
    <property type="entry name" value="Cupredoxins"/>
    <property type="match status" value="1"/>
</dbReference>
<comment type="similarity">
    <text evidence="1">Belongs to the multicopper oxidase family.</text>
</comment>
<evidence type="ECO:0000256" key="3">
    <source>
        <dbReference type="ARBA" id="ARBA00023002"/>
    </source>
</evidence>
<reference evidence="8" key="1">
    <citation type="submission" date="2022-07" db="EMBL/GenBank/DDBJ databases">
        <title>Genome Sequence of Agrocybe chaxingu.</title>
        <authorList>
            <person name="Buettner E."/>
        </authorList>
    </citation>
    <scope>NUCLEOTIDE SEQUENCE</scope>
    <source>
        <strain evidence="8">MP-N11</strain>
    </source>
</reference>